<keyword evidence="2" id="KW-0479">Metal-binding</keyword>
<evidence type="ECO:0000313" key="9">
    <source>
        <dbReference type="EMBL" id="MCR6545576.1"/>
    </source>
</evidence>
<dbReference type="PROSITE" id="PS51710">
    <property type="entry name" value="G_OBG"/>
    <property type="match status" value="1"/>
</dbReference>
<comment type="cofactor">
    <cofactor evidence="1">
        <name>Mg(2+)</name>
        <dbReference type="ChEBI" id="CHEBI:18420"/>
    </cofactor>
</comment>
<dbReference type="Pfam" id="PF01926">
    <property type="entry name" value="MMR_HSR1"/>
    <property type="match status" value="1"/>
</dbReference>
<dbReference type="EMBL" id="JANPWE010000003">
    <property type="protein sequence ID" value="MCR6545576.1"/>
    <property type="molecule type" value="Genomic_DNA"/>
</dbReference>
<dbReference type="Gene3D" id="1.10.150.300">
    <property type="entry name" value="TGS-like domain"/>
    <property type="match status" value="1"/>
</dbReference>
<dbReference type="RefSeq" id="WP_089609157.1">
    <property type="nucleotide sequence ID" value="NZ_CP022121.1"/>
</dbReference>
<keyword evidence="4 6" id="KW-0067">ATP-binding</keyword>
<keyword evidence="3 6" id="KW-0547">Nucleotide-binding</keyword>
<dbReference type="PANTHER" id="PTHR23305:SF18">
    <property type="entry name" value="OBG-TYPE G DOMAIN-CONTAINING PROTEIN"/>
    <property type="match status" value="1"/>
</dbReference>
<feature type="domain" description="TGS" evidence="8">
    <location>
        <begin position="279"/>
        <end position="362"/>
    </location>
</feature>
<dbReference type="PANTHER" id="PTHR23305">
    <property type="entry name" value="OBG GTPASE FAMILY"/>
    <property type="match status" value="1"/>
</dbReference>
<dbReference type="Proteomes" id="UP001524944">
    <property type="component" value="Unassembled WGS sequence"/>
</dbReference>
<gene>
    <name evidence="6 9" type="primary">ychF</name>
    <name evidence="9" type="ORF">NVS47_08635</name>
</gene>
<dbReference type="SUPFAM" id="SSF81271">
    <property type="entry name" value="TGS-like"/>
    <property type="match status" value="1"/>
</dbReference>
<evidence type="ECO:0000256" key="1">
    <source>
        <dbReference type="ARBA" id="ARBA00001946"/>
    </source>
</evidence>
<evidence type="ECO:0000259" key="7">
    <source>
        <dbReference type="PROSITE" id="PS51710"/>
    </source>
</evidence>
<comment type="function">
    <text evidence="6">ATPase that binds to both the 70S ribosome and the 50S ribosomal subunit in a nucleotide-independent manner.</text>
</comment>
<protein>
    <recommendedName>
        <fullName evidence="6">Ribosome-binding ATPase YchF</fullName>
    </recommendedName>
</protein>
<dbReference type="InterPro" id="IPR031167">
    <property type="entry name" value="G_OBG"/>
</dbReference>
<evidence type="ECO:0000259" key="8">
    <source>
        <dbReference type="PROSITE" id="PS51880"/>
    </source>
</evidence>
<dbReference type="HAMAP" id="MF_00944">
    <property type="entry name" value="YchF_OLA1_ATPase"/>
    <property type="match status" value="1"/>
</dbReference>
<organism evidence="9 10">
    <name type="scientific">Dehalobacterium formicoaceticum</name>
    <dbReference type="NCBI Taxonomy" id="51515"/>
    <lineage>
        <taxon>Bacteria</taxon>
        <taxon>Bacillati</taxon>
        <taxon>Bacillota</taxon>
        <taxon>Clostridia</taxon>
        <taxon>Eubacteriales</taxon>
        <taxon>Peptococcaceae</taxon>
        <taxon>Dehalobacterium</taxon>
    </lineage>
</organism>
<keyword evidence="10" id="KW-1185">Reference proteome</keyword>
<dbReference type="Pfam" id="PF06071">
    <property type="entry name" value="YchF-GTPase_C"/>
    <property type="match status" value="1"/>
</dbReference>
<feature type="domain" description="OBG-type G" evidence="7">
    <location>
        <begin position="3"/>
        <end position="279"/>
    </location>
</feature>
<evidence type="ECO:0000256" key="4">
    <source>
        <dbReference type="ARBA" id="ARBA00022840"/>
    </source>
</evidence>
<evidence type="ECO:0000256" key="5">
    <source>
        <dbReference type="ARBA" id="ARBA00022842"/>
    </source>
</evidence>
<sequence>MALSCGIVGLPTVGKTTFFNLLTNANIETSAFYSGKTATNISTASVPDERIDFLTQMFHPKKTTYAQIEVIDVPGLVRGSSQGQGTGNEFLSAVRDADALVHIVRAFKNDQVLHVDDSLDIIRDLETVNMELLFADLQLVETRLERINSTKKKKMEHPLEEDLLLKIQEALENEQPVSTLSFSEEEREAIKHITFLTDKPMLIVVNLDEKQFTAASYPQKEVVHDYGKEHQMMVLEICAQVEAEISQLEAEDKAVFMEDLGIREPGIDRLARAIYDLLGLISFLTAGEDEVRAWTIPKNLPAKKAAGKIHSDIERGFIRAEIVAYQDLHEAGSMAKAREKGLFRLEGKEYLVQDGDIINFRFNV</sequence>
<dbReference type="CDD" id="cd04867">
    <property type="entry name" value="TGS_YchF_OLA1"/>
    <property type="match status" value="1"/>
</dbReference>
<comment type="caution">
    <text evidence="9">The sequence shown here is derived from an EMBL/GenBank/DDBJ whole genome shotgun (WGS) entry which is preliminary data.</text>
</comment>
<dbReference type="InterPro" id="IPR013029">
    <property type="entry name" value="YchF_C"/>
</dbReference>
<dbReference type="Gene3D" id="3.10.20.30">
    <property type="match status" value="1"/>
</dbReference>
<proteinExistence type="inferred from homology"/>
<dbReference type="InterPro" id="IPR012675">
    <property type="entry name" value="Beta-grasp_dom_sf"/>
</dbReference>
<dbReference type="InterPro" id="IPR004396">
    <property type="entry name" value="ATPase_YchF/OLA1"/>
</dbReference>
<dbReference type="PROSITE" id="PS51880">
    <property type="entry name" value="TGS"/>
    <property type="match status" value="1"/>
</dbReference>
<evidence type="ECO:0000256" key="6">
    <source>
        <dbReference type="HAMAP-Rule" id="MF_00944"/>
    </source>
</evidence>
<accession>A0ABT1Y7B2</accession>
<dbReference type="InterPro" id="IPR012676">
    <property type="entry name" value="TGS-like"/>
</dbReference>
<evidence type="ECO:0000256" key="3">
    <source>
        <dbReference type="ARBA" id="ARBA00022741"/>
    </source>
</evidence>
<name>A0ABT1Y7B2_9FIRM</name>
<dbReference type="PIRSF" id="PIRSF006641">
    <property type="entry name" value="CHP00092"/>
    <property type="match status" value="1"/>
</dbReference>
<reference evidence="9 10" key="1">
    <citation type="submission" date="2022-08" db="EMBL/GenBank/DDBJ databases">
        <title>Proteogenomics of the novel Dehalobacterium formicoaceticum strain EZ94 highlights a key role of methyltransferases during anaerobic dichloromethane degradation.</title>
        <authorList>
            <person name="Wasmund K."/>
        </authorList>
    </citation>
    <scope>NUCLEOTIDE SEQUENCE [LARGE SCALE GENOMIC DNA]</scope>
    <source>
        <strain evidence="9 10">EZ94</strain>
    </source>
</reference>
<comment type="caution">
    <text evidence="6">Lacks conserved residue(s) required for the propagation of feature annotation.</text>
</comment>
<dbReference type="SUPFAM" id="SSF52540">
    <property type="entry name" value="P-loop containing nucleoside triphosphate hydrolases"/>
    <property type="match status" value="1"/>
</dbReference>
<dbReference type="NCBIfam" id="TIGR00092">
    <property type="entry name" value="redox-regulated ATPase YchF"/>
    <property type="match status" value="1"/>
</dbReference>
<dbReference type="InterPro" id="IPR004095">
    <property type="entry name" value="TGS"/>
</dbReference>
<dbReference type="InterPro" id="IPR006073">
    <property type="entry name" value="GTP-bd"/>
</dbReference>
<dbReference type="Gene3D" id="3.40.50.300">
    <property type="entry name" value="P-loop containing nucleotide triphosphate hydrolases"/>
    <property type="match status" value="1"/>
</dbReference>
<dbReference type="InterPro" id="IPR027417">
    <property type="entry name" value="P-loop_NTPase"/>
</dbReference>
<dbReference type="InterPro" id="IPR023192">
    <property type="entry name" value="TGS-like_dom_sf"/>
</dbReference>
<evidence type="ECO:0000256" key="2">
    <source>
        <dbReference type="ARBA" id="ARBA00022723"/>
    </source>
</evidence>
<dbReference type="PRINTS" id="PR00326">
    <property type="entry name" value="GTP1OBG"/>
</dbReference>
<evidence type="ECO:0000313" key="10">
    <source>
        <dbReference type="Proteomes" id="UP001524944"/>
    </source>
</evidence>
<keyword evidence="5" id="KW-0460">Magnesium</keyword>
<comment type="similarity">
    <text evidence="6">Belongs to the TRAFAC class OBG-HflX-like GTPase superfamily. OBG GTPase family. YchF/OLA1 subfamily.</text>
</comment>